<gene>
    <name evidence="1" type="ORF">MILVUS5_LOCUS33010</name>
</gene>
<reference evidence="1" key="1">
    <citation type="submission" date="2023-10" db="EMBL/GenBank/DDBJ databases">
        <authorList>
            <person name="Rodriguez Cubillos JULIANA M."/>
            <person name="De Vega J."/>
        </authorList>
    </citation>
    <scope>NUCLEOTIDE SEQUENCE</scope>
</reference>
<accession>A0ACB0LJU4</accession>
<evidence type="ECO:0000313" key="2">
    <source>
        <dbReference type="Proteomes" id="UP001177021"/>
    </source>
</evidence>
<proteinExistence type="predicted"/>
<dbReference type="Proteomes" id="UP001177021">
    <property type="component" value="Unassembled WGS sequence"/>
</dbReference>
<dbReference type="EMBL" id="CASHSV030000513">
    <property type="protein sequence ID" value="CAJ2668649.1"/>
    <property type="molecule type" value="Genomic_DNA"/>
</dbReference>
<keyword evidence="2" id="KW-1185">Reference proteome</keyword>
<sequence>MAHHASFSSSLIYIKRPHDNNKKKMQLINFNHNSGSMTYLLQKPHVHQSFIINSALFRPSYTPHKNSNWFLKSSLTKKVHIRRCLVSPPCMRVVMATSTNNSHHNVKALVTVKQSDDGLIKNIVTGIVGNNHLVLELVSAELDPRANSERETIKGKAHETEKTENNVQYEATFELPTNFGNVGAVLVENEHSKEIFLKNIVLDGFPDGPIHLNCQSWIQPKDDTSTKRVFFTNKVYLPLQTPSGLRKFRENELIELRGNGEGERKKSDRIYDYDVYNDLGDPDINIELKRSVLGGTKQFPYPRRCRTGRKHSDADKLYEERSTLDFYVPRDESFSETKQTQFNKSTISLGLTTILQSLDTLLTDTNLGFANFDDLDAIYKEGFQIPTLESNDLTFLQKLIPKFFKDADDSQNLLRFDTPESYKRDRFFWFSDVEFARETLAGANPYSIQLVKEWPLKSKLDVQIYGPSESSISREIIESQITYSTVEEAIEEKKLFMLDYHDLYLPYVSKVREIKETTLYGSRTLFFLNSEGILKPLAIELTRPPIDGKAQWTQVFKPDSDSTNLWLWRLAKAHVLAHDSGHHELISHWLRTHCVVEPIIIATHRQLSSMHPIYRLLHPHLRYTMEINKVAREVLINADGILEISFTPKKYTMELSSVAYDKLWQFDLQALPNDLIHRGMAVEDLNARHGIKLTIKDYPFANDGLLIWEAIKQWVTEYVNHYYPSSSTVESDQELQAWWTEIRTKGHADKSEEPWWPKLKTQNDLINIITTIAWVASAHHSAVNFTQYTYGGYFPNRPTIARNKMPTEDPTKEEWEKFMNNPEQTLLECFPSQIQATLFMVVLGLLSEHSPDEEYIGEIMEPSWGENPNIKEAFERFQKRLKEIEGIVDSRNEDRNLKNRHGAGIVPYETLKPFSGPGVTGKGVPYSISI</sequence>
<protein>
    <submittedName>
        <fullName evidence="1">Uncharacterized protein</fullName>
    </submittedName>
</protein>
<organism evidence="1 2">
    <name type="scientific">Trifolium pratense</name>
    <name type="common">Red clover</name>
    <dbReference type="NCBI Taxonomy" id="57577"/>
    <lineage>
        <taxon>Eukaryota</taxon>
        <taxon>Viridiplantae</taxon>
        <taxon>Streptophyta</taxon>
        <taxon>Embryophyta</taxon>
        <taxon>Tracheophyta</taxon>
        <taxon>Spermatophyta</taxon>
        <taxon>Magnoliopsida</taxon>
        <taxon>eudicotyledons</taxon>
        <taxon>Gunneridae</taxon>
        <taxon>Pentapetalae</taxon>
        <taxon>rosids</taxon>
        <taxon>fabids</taxon>
        <taxon>Fabales</taxon>
        <taxon>Fabaceae</taxon>
        <taxon>Papilionoideae</taxon>
        <taxon>50 kb inversion clade</taxon>
        <taxon>NPAAA clade</taxon>
        <taxon>Hologalegina</taxon>
        <taxon>IRL clade</taxon>
        <taxon>Trifolieae</taxon>
        <taxon>Trifolium</taxon>
    </lineage>
</organism>
<evidence type="ECO:0000313" key="1">
    <source>
        <dbReference type="EMBL" id="CAJ2668649.1"/>
    </source>
</evidence>
<comment type="caution">
    <text evidence="1">The sequence shown here is derived from an EMBL/GenBank/DDBJ whole genome shotgun (WGS) entry which is preliminary data.</text>
</comment>
<name>A0ACB0LJU4_TRIPR</name>